<gene>
    <name evidence="1" type="ORF">AUC71_07515</name>
</gene>
<dbReference type="Proteomes" id="UP000095042">
    <property type="component" value="Unassembled WGS sequence"/>
</dbReference>
<accession>A0A1E3WDG3</accession>
<sequence>MPITLPELKDWTFSVDNESIAWAVIDREGESMNALGRRPTEELARIVAAVEAPRPARSRASS</sequence>
<organism evidence="1 2">
    <name type="scientific">Methyloceanibacter marginalis</name>
    <dbReference type="NCBI Taxonomy" id="1774971"/>
    <lineage>
        <taxon>Bacteria</taxon>
        <taxon>Pseudomonadati</taxon>
        <taxon>Pseudomonadota</taxon>
        <taxon>Alphaproteobacteria</taxon>
        <taxon>Hyphomicrobiales</taxon>
        <taxon>Hyphomicrobiaceae</taxon>
        <taxon>Methyloceanibacter</taxon>
    </lineage>
</organism>
<evidence type="ECO:0000313" key="1">
    <source>
        <dbReference type="EMBL" id="ODS03826.1"/>
    </source>
</evidence>
<keyword evidence="2" id="KW-1185">Reference proteome</keyword>
<name>A0A1E3WDG3_9HYPH</name>
<evidence type="ECO:0000313" key="2">
    <source>
        <dbReference type="Proteomes" id="UP000095042"/>
    </source>
</evidence>
<comment type="caution">
    <text evidence="1">The sequence shown here is derived from an EMBL/GenBank/DDBJ whole genome shotgun (WGS) entry which is preliminary data.</text>
</comment>
<dbReference type="AlphaFoldDB" id="A0A1E3WDG3"/>
<proteinExistence type="predicted"/>
<protein>
    <submittedName>
        <fullName evidence="1">Uncharacterized protein</fullName>
    </submittedName>
</protein>
<dbReference type="EMBL" id="LPWD01000043">
    <property type="protein sequence ID" value="ODS03826.1"/>
    <property type="molecule type" value="Genomic_DNA"/>
</dbReference>
<dbReference type="RefSeq" id="WP_069622977.1">
    <property type="nucleotide sequence ID" value="NZ_LPWD01000043.1"/>
</dbReference>
<reference evidence="1 2" key="1">
    <citation type="journal article" date="2016" name="Environ. Microbiol.">
        <title>New Methyloceanibacter diversity from North Sea sediments includes methanotroph containing solely the soluble methane monooxygenase.</title>
        <authorList>
            <person name="Vekeman B."/>
            <person name="Kerckhof F.M."/>
            <person name="Cremers G."/>
            <person name="de Vos P."/>
            <person name="Vandamme P."/>
            <person name="Boon N."/>
            <person name="Op den Camp H.J."/>
            <person name="Heylen K."/>
        </authorList>
    </citation>
    <scope>NUCLEOTIDE SEQUENCE [LARGE SCALE GENOMIC DNA]</scope>
    <source>
        <strain evidence="1 2">R-67177</strain>
    </source>
</reference>